<evidence type="ECO:0000313" key="6">
    <source>
        <dbReference type="Ensembl" id="ENSMMNP00015003594.1"/>
    </source>
</evidence>
<protein>
    <recommendedName>
        <fullName evidence="4">Large ribosomal subunit protein eL34</fullName>
    </recommendedName>
    <alternativeName>
        <fullName evidence="5">60S ribosomal protein L34</fullName>
    </alternativeName>
</protein>
<dbReference type="InterPro" id="IPR008195">
    <property type="entry name" value="Ribosomal_eL34"/>
</dbReference>
<reference evidence="6" key="2">
    <citation type="submission" date="2025-09" db="UniProtKB">
        <authorList>
            <consortium name="Ensembl"/>
        </authorList>
    </citation>
    <scope>IDENTIFICATION</scope>
</reference>
<evidence type="ECO:0000256" key="2">
    <source>
        <dbReference type="ARBA" id="ARBA00022980"/>
    </source>
</evidence>
<dbReference type="Pfam" id="PF01199">
    <property type="entry name" value="Ribosomal_L34e"/>
    <property type="match status" value="1"/>
</dbReference>
<dbReference type="InterPro" id="IPR038562">
    <property type="entry name" value="Ribosomal_eL34_C_sf"/>
</dbReference>
<evidence type="ECO:0000313" key="7">
    <source>
        <dbReference type="Proteomes" id="UP000694561"/>
    </source>
</evidence>
<name>A0A8C6ALM6_MONMO</name>
<dbReference type="GO" id="GO:0006412">
    <property type="term" value="P:translation"/>
    <property type="evidence" value="ECO:0007669"/>
    <property type="project" value="InterPro"/>
</dbReference>
<dbReference type="GO" id="GO:0003735">
    <property type="term" value="F:structural constituent of ribosome"/>
    <property type="evidence" value="ECO:0007669"/>
    <property type="project" value="InterPro"/>
</dbReference>
<sequence>MRLSEMKKHVSRASGSSLCAKCVSDRIKHALLIEEKKIVEKVLKAKAQSQKAKLKMKLFFDTLFNKWCWENWTATCKRMKSEHLLAPYTKINSK</sequence>
<dbReference type="GO" id="GO:0005840">
    <property type="term" value="C:ribosome"/>
    <property type="evidence" value="ECO:0007669"/>
    <property type="project" value="UniProtKB-KW"/>
</dbReference>
<dbReference type="Ensembl" id="ENSMMNT00015003966.1">
    <property type="protein sequence ID" value="ENSMMNP00015003594.1"/>
    <property type="gene ID" value="ENSMMNG00015002761.1"/>
</dbReference>
<comment type="similarity">
    <text evidence="1">Belongs to the eukaryotic ribosomal protein eL34 family.</text>
</comment>
<evidence type="ECO:0000256" key="4">
    <source>
        <dbReference type="ARBA" id="ARBA00035227"/>
    </source>
</evidence>
<dbReference type="GO" id="GO:1990904">
    <property type="term" value="C:ribonucleoprotein complex"/>
    <property type="evidence" value="ECO:0007669"/>
    <property type="project" value="UniProtKB-KW"/>
</dbReference>
<keyword evidence="7" id="KW-1185">Reference proteome</keyword>
<proteinExistence type="inferred from homology"/>
<reference evidence="6" key="1">
    <citation type="submission" date="2025-08" db="UniProtKB">
        <authorList>
            <consortium name="Ensembl"/>
        </authorList>
    </citation>
    <scope>IDENTIFICATION</scope>
</reference>
<dbReference type="PANTHER" id="PTHR46595">
    <property type="entry name" value="60S RIBOSOMAL PROTEIN L34"/>
    <property type="match status" value="1"/>
</dbReference>
<keyword evidence="3" id="KW-0687">Ribonucleoprotein</keyword>
<keyword evidence="2" id="KW-0689">Ribosomal protein</keyword>
<evidence type="ECO:0000256" key="5">
    <source>
        <dbReference type="ARBA" id="ARBA00035333"/>
    </source>
</evidence>
<accession>A0A8C6ALM6</accession>
<dbReference type="Proteomes" id="UP000694561">
    <property type="component" value="Unplaced"/>
</dbReference>
<evidence type="ECO:0000256" key="1">
    <source>
        <dbReference type="ARBA" id="ARBA00009875"/>
    </source>
</evidence>
<dbReference type="Gene3D" id="6.20.340.10">
    <property type="match status" value="1"/>
</dbReference>
<organism evidence="6 7">
    <name type="scientific">Monodon monoceros</name>
    <name type="common">Narwhal</name>
    <name type="synonym">Ceratodon monodon</name>
    <dbReference type="NCBI Taxonomy" id="40151"/>
    <lineage>
        <taxon>Eukaryota</taxon>
        <taxon>Metazoa</taxon>
        <taxon>Chordata</taxon>
        <taxon>Craniata</taxon>
        <taxon>Vertebrata</taxon>
        <taxon>Euteleostomi</taxon>
        <taxon>Mammalia</taxon>
        <taxon>Eutheria</taxon>
        <taxon>Laurasiatheria</taxon>
        <taxon>Artiodactyla</taxon>
        <taxon>Whippomorpha</taxon>
        <taxon>Cetacea</taxon>
        <taxon>Odontoceti</taxon>
        <taxon>Monodontidae</taxon>
        <taxon>Monodon</taxon>
    </lineage>
</organism>
<dbReference type="AlphaFoldDB" id="A0A8C6ALM6"/>
<dbReference type="GeneTree" id="ENSGT00390000008294"/>
<evidence type="ECO:0000256" key="3">
    <source>
        <dbReference type="ARBA" id="ARBA00023274"/>
    </source>
</evidence>